<keyword evidence="2 6" id="KW-0805">Transcription regulation</keyword>
<dbReference type="Proteomes" id="UP001597497">
    <property type="component" value="Unassembled WGS sequence"/>
</dbReference>
<dbReference type="PANTHER" id="PTHR43133">
    <property type="entry name" value="RNA POLYMERASE ECF-TYPE SIGMA FACTO"/>
    <property type="match status" value="1"/>
</dbReference>
<dbReference type="InterPro" id="IPR013249">
    <property type="entry name" value="RNA_pol_sigma70_r4_t2"/>
</dbReference>
<dbReference type="Pfam" id="PF08281">
    <property type="entry name" value="Sigma70_r4_2"/>
    <property type="match status" value="1"/>
</dbReference>
<keyword evidence="5 6" id="KW-0804">Transcription</keyword>
<dbReference type="InterPro" id="IPR013325">
    <property type="entry name" value="RNA_pol_sigma_r2"/>
</dbReference>
<keyword evidence="10" id="KW-1185">Reference proteome</keyword>
<dbReference type="InterPro" id="IPR039425">
    <property type="entry name" value="RNA_pol_sigma-70-like"/>
</dbReference>
<dbReference type="CDD" id="cd06171">
    <property type="entry name" value="Sigma70_r4"/>
    <property type="match status" value="1"/>
</dbReference>
<dbReference type="InterPro" id="IPR013324">
    <property type="entry name" value="RNA_pol_sigma_r3/r4-like"/>
</dbReference>
<evidence type="ECO:0000256" key="3">
    <source>
        <dbReference type="ARBA" id="ARBA00023082"/>
    </source>
</evidence>
<feature type="domain" description="RNA polymerase sigma-70 region 2" evidence="7">
    <location>
        <begin position="30"/>
        <end position="92"/>
    </location>
</feature>
<comment type="similarity">
    <text evidence="1 6">Belongs to the sigma-70 factor family. ECF subfamily.</text>
</comment>
<evidence type="ECO:0000313" key="10">
    <source>
        <dbReference type="Proteomes" id="UP001597497"/>
    </source>
</evidence>
<dbReference type="InterPro" id="IPR000838">
    <property type="entry name" value="RNA_pol_sigma70_ECF_CS"/>
</dbReference>
<reference evidence="10" key="1">
    <citation type="journal article" date="2019" name="Int. J. Syst. Evol. Microbiol.">
        <title>The Global Catalogue of Microorganisms (GCM) 10K type strain sequencing project: providing services to taxonomists for standard genome sequencing and annotation.</title>
        <authorList>
            <consortium name="The Broad Institute Genomics Platform"/>
            <consortium name="The Broad Institute Genome Sequencing Center for Infectious Disease"/>
            <person name="Wu L."/>
            <person name="Ma J."/>
        </authorList>
    </citation>
    <scope>NUCLEOTIDE SEQUENCE [LARGE SCALE GENOMIC DNA]</scope>
    <source>
        <strain evidence="10">KCTC 33676</strain>
    </source>
</reference>
<feature type="domain" description="RNA polymerase sigma factor 70 region 4 type 2" evidence="8">
    <location>
        <begin position="127"/>
        <end position="176"/>
    </location>
</feature>
<evidence type="ECO:0000256" key="4">
    <source>
        <dbReference type="ARBA" id="ARBA00023125"/>
    </source>
</evidence>
<proteinExistence type="inferred from homology"/>
<evidence type="ECO:0000259" key="8">
    <source>
        <dbReference type="Pfam" id="PF08281"/>
    </source>
</evidence>
<dbReference type="Gene3D" id="1.10.1740.10">
    <property type="match status" value="1"/>
</dbReference>
<gene>
    <name evidence="9" type="ORF">ACFSUC_13470</name>
</gene>
<evidence type="ECO:0000256" key="5">
    <source>
        <dbReference type="ARBA" id="ARBA00023163"/>
    </source>
</evidence>
<protein>
    <recommendedName>
        <fullName evidence="6">RNA polymerase sigma factor</fullName>
    </recommendedName>
</protein>
<dbReference type="EMBL" id="JBHUMM010000042">
    <property type="protein sequence ID" value="MFD2672572.1"/>
    <property type="molecule type" value="Genomic_DNA"/>
</dbReference>
<keyword evidence="4 6" id="KW-0238">DNA-binding</keyword>
<comment type="caution">
    <text evidence="9">The sequence shown here is derived from an EMBL/GenBank/DDBJ whole genome shotgun (WGS) entry which is preliminary data.</text>
</comment>
<evidence type="ECO:0000256" key="1">
    <source>
        <dbReference type="ARBA" id="ARBA00010641"/>
    </source>
</evidence>
<keyword evidence="3 6" id="KW-0731">Sigma factor</keyword>
<dbReference type="Gene3D" id="1.10.10.10">
    <property type="entry name" value="Winged helix-like DNA-binding domain superfamily/Winged helix DNA-binding domain"/>
    <property type="match status" value="1"/>
</dbReference>
<dbReference type="SUPFAM" id="SSF88946">
    <property type="entry name" value="Sigma2 domain of RNA polymerase sigma factors"/>
    <property type="match status" value="1"/>
</dbReference>
<evidence type="ECO:0000259" key="7">
    <source>
        <dbReference type="Pfam" id="PF04542"/>
    </source>
</evidence>
<accession>A0ABW5RC03</accession>
<evidence type="ECO:0000256" key="6">
    <source>
        <dbReference type="RuleBase" id="RU000716"/>
    </source>
</evidence>
<dbReference type="Pfam" id="PF04542">
    <property type="entry name" value="Sigma70_r2"/>
    <property type="match status" value="1"/>
</dbReference>
<organism evidence="9 10">
    <name type="scientific">Marinicrinis sediminis</name>
    <dbReference type="NCBI Taxonomy" id="1652465"/>
    <lineage>
        <taxon>Bacteria</taxon>
        <taxon>Bacillati</taxon>
        <taxon>Bacillota</taxon>
        <taxon>Bacilli</taxon>
        <taxon>Bacillales</taxon>
        <taxon>Paenibacillaceae</taxon>
    </lineage>
</organism>
<dbReference type="InterPro" id="IPR036388">
    <property type="entry name" value="WH-like_DNA-bd_sf"/>
</dbReference>
<dbReference type="InterPro" id="IPR007627">
    <property type="entry name" value="RNA_pol_sigma70_r2"/>
</dbReference>
<sequence length="189" mass="21865">MDSTKVNGENEYLKYISDTADPKQVLRDLMVQYGNDIWNYAYSMTRRWEVADDVTQDVFMKAYKNITNFRNEASVKTWLLKITRNTVLDYQKSAFFRRVTLVDYMTTKATDHSAESEVMEQMAVSEIWAKVLKLPPKYREVLILYGHHQLSMKEIAAMLGVSEGTVKSRLHHARNKVIQLKESDANGSA</sequence>
<dbReference type="RefSeq" id="WP_379930136.1">
    <property type="nucleotide sequence ID" value="NZ_JBHUMM010000042.1"/>
</dbReference>
<dbReference type="PROSITE" id="PS01063">
    <property type="entry name" value="SIGMA70_ECF"/>
    <property type="match status" value="1"/>
</dbReference>
<dbReference type="SUPFAM" id="SSF88659">
    <property type="entry name" value="Sigma3 and sigma4 domains of RNA polymerase sigma factors"/>
    <property type="match status" value="1"/>
</dbReference>
<evidence type="ECO:0000313" key="9">
    <source>
        <dbReference type="EMBL" id="MFD2672572.1"/>
    </source>
</evidence>
<name>A0ABW5RC03_9BACL</name>
<dbReference type="InterPro" id="IPR014284">
    <property type="entry name" value="RNA_pol_sigma-70_dom"/>
</dbReference>
<dbReference type="PANTHER" id="PTHR43133:SF46">
    <property type="entry name" value="RNA POLYMERASE SIGMA-70 FACTOR ECF SUBFAMILY"/>
    <property type="match status" value="1"/>
</dbReference>
<dbReference type="NCBIfam" id="TIGR02937">
    <property type="entry name" value="sigma70-ECF"/>
    <property type="match status" value="1"/>
</dbReference>
<evidence type="ECO:0000256" key="2">
    <source>
        <dbReference type="ARBA" id="ARBA00023015"/>
    </source>
</evidence>